<sequence>MLGFFLGLQWPLSGRIAEGKGLCFDFRGRVRCSGSPPNVDVGGMGDGGAICAWSLPSGEPRQVGWLPCSVFWLVSWSGSVARGCRLVFWTDDLQHVRCEPQDCPVACEWSWQGATRWLEIL</sequence>
<dbReference type="AlphaFoldDB" id="A0A8J5WLY2"/>
<dbReference type="EMBL" id="JAAALK010000081">
    <property type="protein sequence ID" value="KAG8090857.1"/>
    <property type="molecule type" value="Genomic_DNA"/>
</dbReference>
<reference evidence="1" key="2">
    <citation type="submission" date="2021-02" db="EMBL/GenBank/DDBJ databases">
        <authorList>
            <person name="Kimball J.A."/>
            <person name="Haas M.W."/>
            <person name="Macchietto M."/>
            <person name="Kono T."/>
            <person name="Duquette J."/>
            <person name="Shao M."/>
        </authorList>
    </citation>
    <scope>NUCLEOTIDE SEQUENCE</scope>
    <source>
        <tissue evidence="1">Fresh leaf tissue</tissue>
    </source>
</reference>
<proteinExistence type="predicted"/>
<gene>
    <name evidence="1" type="ORF">GUJ93_ZPchr0011g28277</name>
</gene>
<name>A0A8J5WLY2_ZIZPA</name>
<dbReference type="Proteomes" id="UP000729402">
    <property type="component" value="Unassembled WGS sequence"/>
</dbReference>
<evidence type="ECO:0000313" key="2">
    <source>
        <dbReference type="Proteomes" id="UP000729402"/>
    </source>
</evidence>
<protein>
    <submittedName>
        <fullName evidence="1">Uncharacterized protein</fullName>
    </submittedName>
</protein>
<organism evidence="1 2">
    <name type="scientific">Zizania palustris</name>
    <name type="common">Northern wild rice</name>
    <dbReference type="NCBI Taxonomy" id="103762"/>
    <lineage>
        <taxon>Eukaryota</taxon>
        <taxon>Viridiplantae</taxon>
        <taxon>Streptophyta</taxon>
        <taxon>Embryophyta</taxon>
        <taxon>Tracheophyta</taxon>
        <taxon>Spermatophyta</taxon>
        <taxon>Magnoliopsida</taxon>
        <taxon>Liliopsida</taxon>
        <taxon>Poales</taxon>
        <taxon>Poaceae</taxon>
        <taxon>BOP clade</taxon>
        <taxon>Oryzoideae</taxon>
        <taxon>Oryzeae</taxon>
        <taxon>Zizaniinae</taxon>
        <taxon>Zizania</taxon>
    </lineage>
</organism>
<comment type="caution">
    <text evidence="1">The sequence shown here is derived from an EMBL/GenBank/DDBJ whole genome shotgun (WGS) entry which is preliminary data.</text>
</comment>
<keyword evidence="2" id="KW-1185">Reference proteome</keyword>
<accession>A0A8J5WLY2</accession>
<evidence type="ECO:0000313" key="1">
    <source>
        <dbReference type="EMBL" id="KAG8090857.1"/>
    </source>
</evidence>
<reference evidence="1" key="1">
    <citation type="journal article" date="2021" name="bioRxiv">
        <title>Whole Genome Assembly and Annotation of Northern Wild Rice, Zizania palustris L., Supports a Whole Genome Duplication in the Zizania Genus.</title>
        <authorList>
            <person name="Haas M."/>
            <person name="Kono T."/>
            <person name="Macchietto M."/>
            <person name="Millas R."/>
            <person name="McGilp L."/>
            <person name="Shao M."/>
            <person name="Duquette J."/>
            <person name="Hirsch C.N."/>
            <person name="Kimball J."/>
        </authorList>
    </citation>
    <scope>NUCLEOTIDE SEQUENCE</scope>
    <source>
        <tissue evidence="1">Fresh leaf tissue</tissue>
    </source>
</reference>